<evidence type="ECO:0000259" key="1">
    <source>
        <dbReference type="Pfam" id="PF21789"/>
    </source>
</evidence>
<dbReference type="AlphaFoldDB" id="A0AAV0WHE7"/>
<protein>
    <recommendedName>
        <fullName evidence="1">Transposable element P transposase-like RNase H C-terminal domain-containing protein</fullName>
    </recommendedName>
</protein>
<organism evidence="2 3">
    <name type="scientific">Macrosiphum euphorbiae</name>
    <name type="common">potato aphid</name>
    <dbReference type="NCBI Taxonomy" id="13131"/>
    <lineage>
        <taxon>Eukaryota</taxon>
        <taxon>Metazoa</taxon>
        <taxon>Ecdysozoa</taxon>
        <taxon>Arthropoda</taxon>
        <taxon>Hexapoda</taxon>
        <taxon>Insecta</taxon>
        <taxon>Pterygota</taxon>
        <taxon>Neoptera</taxon>
        <taxon>Paraneoptera</taxon>
        <taxon>Hemiptera</taxon>
        <taxon>Sternorrhyncha</taxon>
        <taxon>Aphidomorpha</taxon>
        <taxon>Aphidoidea</taxon>
        <taxon>Aphididae</taxon>
        <taxon>Macrosiphini</taxon>
        <taxon>Macrosiphum</taxon>
    </lineage>
</organism>
<proteinExistence type="predicted"/>
<dbReference type="Proteomes" id="UP001160148">
    <property type="component" value="Unassembled WGS sequence"/>
</dbReference>
<name>A0AAV0WHE7_9HEMI</name>
<comment type="caution">
    <text evidence="2">The sequence shown here is derived from an EMBL/GenBank/DDBJ whole genome shotgun (WGS) entry which is preliminary data.</text>
</comment>
<gene>
    <name evidence="2" type="ORF">MEUPH1_LOCUS11248</name>
</gene>
<feature type="domain" description="Transposable element P transposase-like RNase H C-terminal" evidence="1">
    <location>
        <begin position="56"/>
        <end position="88"/>
    </location>
</feature>
<dbReference type="InterPro" id="IPR048367">
    <property type="entry name" value="TNP-like_RNaseH_C"/>
</dbReference>
<evidence type="ECO:0000313" key="3">
    <source>
        <dbReference type="Proteomes" id="UP001160148"/>
    </source>
</evidence>
<evidence type="ECO:0000313" key="2">
    <source>
        <dbReference type="EMBL" id="CAI6355384.1"/>
    </source>
</evidence>
<accession>A0AAV0WHE7</accession>
<dbReference type="Pfam" id="PF21789">
    <property type="entry name" value="TNP-like_RNaseH_C"/>
    <property type="match status" value="1"/>
</dbReference>
<reference evidence="2 3" key="1">
    <citation type="submission" date="2023-01" db="EMBL/GenBank/DDBJ databases">
        <authorList>
            <person name="Whitehead M."/>
        </authorList>
    </citation>
    <scope>NUCLEOTIDE SEQUENCE [LARGE SCALE GENOMIC DNA]</scope>
</reference>
<keyword evidence="3" id="KW-1185">Reference proteome</keyword>
<sequence length="168" mass="19286">MKAKEWCTQLELIQPIKVYGKVLPCFDAMIWSINAIIMIYRQQKNLGFKYLLTSGLNQDIIENTFSVFRQREGFNRNPTARTFKTSFRFQAKHNLMKATESSNCENDFDYNLFDPGSQNATISTPNTDTDTLVESVSDSFVSSEEEGDFNQCLNNKEEQITLETCSNT</sequence>
<dbReference type="EMBL" id="CARXXK010000002">
    <property type="protein sequence ID" value="CAI6355384.1"/>
    <property type="molecule type" value="Genomic_DNA"/>
</dbReference>